<comment type="function">
    <text evidence="4">Functions as a ribosomal silencing factor. Interacts with ribosomal protein uL14 (rplN), blocking formation of intersubunit bridge B8. Prevents association of the 30S and 50S ribosomal subunits and the formation of functional ribosomes, thus repressing translation.</text>
</comment>
<keyword evidence="3 4" id="KW-0678">Repressor</keyword>
<dbReference type="PANTHER" id="PTHR21043">
    <property type="entry name" value="IOJAP SUPERFAMILY ORTHOLOG"/>
    <property type="match status" value="1"/>
</dbReference>
<evidence type="ECO:0000313" key="5">
    <source>
        <dbReference type="EMBL" id="OOP55015.1"/>
    </source>
</evidence>
<dbReference type="SUPFAM" id="SSF81301">
    <property type="entry name" value="Nucleotidyltransferase"/>
    <property type="match status" value="1"/>
</dbReference>
<comment type="subcellular location">
    <subcellularLocation>
        <location evidence="4">Cytoplasm</location>
    </subcellularLocation>
</comment>
<dbReference type="Pfam" id="PF02410">
    <property type="entry name" value="RsfS"/>
    <property type="match status" value="1"/>
</dbReference>
<dbReference type="PANTHER" id="PTHR21043:SF0">
    <property type="entry name" value="MITOCHONDRIAL ASSEMBLY OF RIBOSOMAL LARGE SUBUNIT PROTEIN 1"/>
    <property type="match status" value="1"/>
</dbReference>
<dbReference type="GO" id="GO:0005737">
    <property type="term" value="C:cytoplasm"/>
    <property type="evidence" value="ECO:0007669"/>
    <property type="project" value="UniProtKB-SubCell"/>
</dbReference>
<dbReference type="AlphaFoldDB" id="A0A1V4APH1"/>
<evidence type="ECO:0000313" key="6">
    <source>
        <dbReference type="Proteomes" id="UP000189681"/>
    </source>
</evidence>
<proteinExistence type="inferred from homology"/>
<keyword evidence="2 4" id="KW-0963">Cytoplasm</keyword>
<dbReference type="HAMAP" id="MF_01477">
    <property type="entry name" value="Iojap_RsfS"/>
    <property type="match status" value="1"/>
</dbReference>
<accession>A0A1V4APH1</accession>
<dbReference type="Gene3D" id="3.30.460.10">
    <property type="entry name" value="Beta Polymerase, domain 2"/>
    <property type="match status" value="1"/>
</dbReference>
<comment type="caution">
    <text evidence="5">The sequence shown here is derived from an EMBL/GenBank/DDBJ whole genome shotgun (WGS) entry which is preliminary data.</text>
</comment>
<protein>
    <recommendedName>
        <fullName evidence="4">Ribosomal silencing factor RsfS</fullName>
    </recommendedName>
</protein>
<dbReference type="GO" id="GO:0017148">
    <property type="term" value="P:negative regulation of translation"/>
    <property type="evidence" value="ECO:0007669"/>
    <property type="project" value="UniProtKB-UniRule"/>
</dbReference>
<dbReference type="EMBL" id="AYTS01000192">
    <property type="protein sequence ID" value="OOP55015.1"/>
    <property type="molecule type" value="Genomic_DNA"/>
</dbReference>
<evidence type="ECO:0000256" key="4">
    <source>
        <dbReference type="HAMAP-Rule" id="MF_01477"/>
    </source>
</evidence>
<dbReference type="InterPro" id="IPR043519">
    <property type="entry name" value="NT_sf"/>
</dbReference>
<dbReference type="NCBIfam" id="TIGR00090">
    <property type="entry name" value="rsfS_iojap_ybeB"/>
    <property type="match status" value="1"/>
</dbReference>
<dbReference type="InterPro" id="IPR004394">
    <property type="entry name" value="Iojap/RsfS/C7orf30"/>
</dbReference>
<evidence type="ECO:0000256" key="1">
    <source>
        <dbReference type="ARBA" id="ARBA00010574"/>
    </source>
</evidence>
<dbReference type="Proteomes" id="UP000189681">
    <property type="component" value="Unassembled WGS sequence"/>
</dbReference>
<dbReference type="GO" id="GO:0043023">
    <property type="term" value="F:ribosomal large subunit binding"/>
    <property type="evidence" value="ECO:0007669"/>
    <property type="project" value="TreeGrafter"/>
</dbReference>
<evidence type="ECO:0000256" key="3">
    <source>
        <dbReference type="ARBA" id="ARBA00022491"/>
    </source>
</evidence>
<keyword evidence="4" id="KW-0810">Translation regulation</keyword>
<dbReference type="STRING" id="1004156.AYP45_17435"/>
<organism evidence="5 6">
    <name type="scientific">Candidatus Brocadia carolinensis</name>
    <dbReference type="NCBI Taxonomy" id="1004156"/>
    <lineage>
        <taxon>Bacteria</taxon>
        <taxon>Pseudomonadati</taxon>
        <taxon>Planctomycetota</taxon>
        <taxon>Candidatus Brocadiia</taxon>
        <taxon>Candidatus Brocadiales</taxon>
        <taxon>Candidatus Brocadiaceae</taxon>
        <taxon>Candidatus Brocadia</taxon>
    </lineage>
</organism>
<gene>
    <name evidence="4" type="primary">rsfS</name>
    <name evidence="5" type="ORF">AYP45_17435</name>
</gene>
<dbReference type="FunFam" id="3.30.460.10:FF:000015">
    <property type="entry name" value="Ribosomal silencing factor RsfS"/>
    <property type="match status" value="1"/>
</dbReference>
<comment type="subunit">
    <text evidence="4">Interacts with ribosomal protein uL14 (rplN).</text>
</comment>
<sequence length="116" mass="13518">MDSKEIANLCAKIADDKKAEDICIFDVQGLTSIADFFVICSGYNKRQLQGIAREIELMLHSYGIHWIGMEGYQEAQWILMDYGDVVVHLFDKEMRHFYDLELLWGDARKIPWKVNT</sequence>
<reference evidence="5 6" key="1">
    <citation type="journal article" date="2017" name="Water Res.">
        <title>Discovery and metagenomic analysis of an anammox bacterial enrichment related to Candidatus "Brocadia caroliniensis" in a full-scale glycerol-fed nitritation-denitritation separate centrate treatment process.</title>
        <authorList>
            <person name="Park H."/>
            <person name="Brotto A.C."/>
            <person name="van Loosdrecht M.C."/>
            <person name="Chandran K."/>
        </authorList>
    </citation>
    <scope>NUCLEOTIDE SEQUENCE [LARGE SCALE GENOMIC DNA]</scope>
    <source>
        <strain evidence="5">26THWARD</strain>
    </source>
</reference>
<evidence type="ECO:0000256" key="2">
    <source>
        <dbReference type="ARBA" id="ARBA00022490"/>
    </source>
</evidence>
<dbReference type="GO" id="GO:0090071">
    <property type="term" value="P:negative regulation of ribosome biogenesis"/>
    <property type="evidence" value="ECO:0007669"/>
    <property type="project" value="UniProtKB-UniRule"/>
</dbReference>
<dbReference type="GO" id="GO:0042256">
    <property type="term" value="P:cytosolic ribosome assembly"/>
    <property type="evidence" value="ECO:0007669"/>
    <property type="project" value="UniProtKB-UniRule"/>
</dbReference>
<comment type="similarity">
    <text evidence="1 4">Belongs to the Iojap/RsfS family.</text>
</comment>
<name>A0A1V4APH1_9BACT</name>